<dbReference type="Proteomes" id="UP001165186">
    <property type="component" value="Unassembled WGS sequence"/>
</dbReference>
<protein>
    <submittedName>
        <fullName evidence="1">Uncharacterized protein</fullName>
    </submittedName>
</protein>
<keyword evidence="2" id="KW-1185">Reference proteome</keyword>
<comment type="caution">
    <text evidence="1">The sequence shown here is derived from an EMBL/GenBank/DDBJ whole genome shotgun (WGS) entry which is preliminary data.</text>
</comment>
<dbReference type="EMBL" id="BSXG01000101">
    <property type="protein sequence ID" value="GME42021.1"/>
    <property type="molecule type" value="Genomic_DNA"/>
</dbReference>
<evidence type="ECO:0000313" key="1">
    <source>
        <dbReference type="EMBL" id="GME42021.1"/>
    </source>
</evidence>
<gene>
    <name evidence="1" type="primary">g9121</name>
    <name evidence="1" type="ORF">NpPPO83_00009121</name>
</gene>
<name>A0ACB5SI53_9PEZI</name>
<evidence type="ECO:0000313" key="2">
    <source>
        <dbReference type="Proteomes" id="UP001165186"/>
    </source>
</evidence>
<reference evidence="1" key="1">
    <citation type="submission" date="2024-09" db="EMBL/GenBank/DDBJ databases">
        <title>Draft Genome Sequences of Neofusicoccum parvum.</title>
        <authorList>
            <person name="Ashida A."/>
            <person name="Camagna M."/>
            <person name="Tanaka A."/>
            <person name="Takemoto D."/>
        </authorList>
    </citation>
    <scope>NUCLEOTIDE SEQUENCE</scope>
    <source>
        <strain evidence="1">PPO83</strain>
    </source>
</reference>
<sequence length="309" mass="33755">MSTLRPIHRILRATPPPRPLHPPPPRPALHSPSSSAARTPVLNAPAASNPSLGPRLARLTTHTPWRLTAARTGLERGYEFGSAAAAARFGAGVCALADGARHHPEWAGCGRRVYVRWTTHAPAGLGEGDVGGAEACERLAGRERAEAPPGRDGGYSVAWVGREWELEWVKEKRFKVVAARMMERVVGVGEGEDVFGEGVGGKEGVAVCVWGNVYNWGCVGRVRWRVVEGEDGRVERVEPYTGSGDAERALGDRTKELRPDDHLAEKMEGLMREVTSGWYRHTPEAEVEGRAIEELRRTKKEAEKNDTGR</sequence>
<proteinExistence type="predicted"/>
<accession>A0ACB5SI53</accession>
<organism evidence="1 2">
    <name type="scientific">Neofusicoccum parvum</name>
    <dbReference type="NCBI Taxonomy" id="310453"/>
    <lineage>
        <taxon>Eukaryota</taxon>
        <taxon>Fungi</taxon>
        <taxon>Dikarya</taxon>
        <taxon>Ascomycota</taxon>
        <taxon>Pezizomycotina</taxon>
        <taxon>Dothideomycetes</taxon>
        <taxon>Dothideomycetes incertae sedis</taxon>
        <taxon>Botryosphaeriales</taxon>
        <taxon>Botryosphaeriaceae</taxon>
        <taxon>Neofusicoccum</taxon>
    </lineage>
</organism>